<dbReference type="OrthoDB" id="9816564at2"/>
<dbReference type="Proteomes" id="UP000036959">
    <property type="component" value="Unassembled WGS sequence"/>
</dbReference>
<gene>
    <name evidence="1" type="ORF">BVER_03873c</name>
</gene>
<evidence type="ECO:0000313" key="1">
    <source>
        <dbReference type="EMBL" id="KND60419.1"/>
    </source>
</evidence>
<dbReference type="SUPFAM" id="SSF53756">
    <property type="entry name" value="UDP-Glycosyltransferase/glycogen phosphorylase"/>
    <property type="match status" value="1"/>
</dbReference>
<dbReference type="RefSeq" id="WP_050453713.1">
    <property type="nucleotide sequence ID" value="NZ_LFJJ01000063.1"/>
</dbReference>
<name>A0A0L0MEL3_9BURK</name>
<protein>
    <submittedName>
        <fullName evidence="1">Glycosyltransferase</fullName>
    </submittedName>
</protein>
<dbReference type="Pfam" id="PF13692">
    <property type="entry name" value="Glyco_trans_1_4"/>
    <property type="match status" value="1"/>
</dbReference>
<evidence type="ECO:0000313" key="2">
    <source>
        <dbReference type="Proteomes" id="UP000036959"/>
    </source>
</evidence>
<dbReference type="PATRIC" id="fig|242163.4.peg.6077"/>
<proteinExistence type="predicted"/>
<comment type="caution">
    <text evidence="1">The sequence shown here is derived from an EMBL/GenBank/DDBJ whole genome shotgun (WGS) entry which is preliminary data.</text>
</comment>
<dbReference type="AlphaFoldDB" id="A0A0L0MEL3"/>
<reference evidence="2" key="1">
    <citation type="submission" date="2015-06" db="EMBL/GenBank/DDBJ databases">
        <title>Comparative genomics of Burkholderia leaf nodule symbionts.</title>
        <authorList>
            <person name="Carlier A."/>
            <person name="Eberl L."/>
            <person name="Pinto-Carbo M."/>
        </authorList>
    </citation>
    <scope>NUCLEOTIDE SEQUENCE [LARGE SCALE GENOMIC DNA]</scope>
    <source>
        <strain evidence="2">UZHbot4</strain>
    </source>
</reference>
<keyword evidence="2" id="KW-1185">Reference proteome</keyword>
<dbReference type="EMBL" id="LFJJ01000063">
    <property type="protein sequence ID" value="KND60419.1"/>
    <property type="molecule type" value="Genomic_DNA"/>
</dbReference>
<keyword evidence="1" id="KW-0808">Transferase</keyword>
<dbReference type="GO" id="GO:0016740">
    <property type="term" value="F:transferase activity"/>
    <property type="evidence" value="ECO:0007669"/>
    <property type="project" value="UniProtKB-KW"/>
</dbReference>
<accession>A0A0L0MEL3</accession>
<organism evidence="1 2">
    <name type="scientific">Candidatus Burkholderia verschuerenii</name>
    <dbReference type="NCBI Taxonomy" id="242163"/>
    <lineage>
        <taxon>Bacteria</taxon>
        <taxon>Pseudomonadati</taxon>
        <taxon>Pseudomonadota</taxon>
        <taxon>Betaproteobacteria</taxon>
        <taxon>Burkholderiales</taxon>
        <taxon>Burkholderiaceae</taxon>
        <taxon>Burkholderia</taxon>
    </lineage>
</organism>
<sequence length="382" mass="42394">MSALPKEILKQGSLKQHRVLVISHVKEVRNANGGTVFTSGLIDLLKREFADVHVEYVYQSTPRWRRARIAMAFLRSGLSGVAAKIEYFRVNDARERIGKSVERLLPDMVIFDHLETVLYAPLLDARVKKLLIQHNDEAALYAQRVSRIGSPFLRAVLETELKRLGRFQDKAYALCGNAIFLSADEASKASKGSTLRSCTLMPSFDYPPIPVVKRPATELHLLFVGTMDWWPNTDALNWFVDEILDKLPGNVVLHVVGRGSERLRERHPKIVAHGFVADRADVWNLAPIFIAPLRLGAGVNIKVAEAIHNGRALVATPQALRGLSLEANDAIVSLESAEDWIALLSDSARVAALSSAAPTPANRDSFGRERAQGRLVEYLETL</sequence>
<dbReference type="Gene3D" id="3.40.50.2000">
    <property type="entry name" value="Glycogen Phosphorylase B"/>
    <property type="match status" value="1"/>
</dbReference>